<keyword evidence="3" id="KW-1185">Reference proteome</keyword>
<evidence type="ECO:0000313" key="3">
    <source>
        <dbReference type="Proteomes" id="UP000009131"/>
    </source>
</evidence>
<comment type="caution">
    <text evidence="2">The sequence shown here is derived from an EMBL/GenBank/DDBJ whole genome shotgun (WGS) entry which is preliminary data.</text>
</comment>
<gene>
    <name evidence="2" type="primary">Mo05436</name>
    <name evidence="2" type="ORF">E5Q_05436</name>
</gene>
<dbReference type="Proteomes" id="UP000009131">
    <property type="component" value="Unassembled WGS sequence"/>
</dbReference>
<accession>G7E7D8</accession>
<dbReference type="AlphaFoldDB" id="G7E7D8"/>
<feature type="chain" id="PRO_5009955866" evidence="1">
    <location>
        <begin position="22"/>
        <end position="159"/>
    </location>
</feature>
<dbReference type="HOGENOM" id="CLU_1661211_0_0_1"/>
<dbReference type="InParanoid" id="G7E7D8"/>
<organism evidence="2 3">
    <name type="scientific">Mixia osmundae (strain CBS 9802 / IAM 14324 / JCM 22182 / KY 12970)</name>
    <dbReference type="NCBI Taxonomy" id="764103"/>
    <lineage>
        <taxon>Eukaryota</taxon>
        <taxon>Fungi</taxon>
        <taxon>Dikarya</taxon>
        <taxon>Basidiomycota</taxon>
        <taxon>Pucciniomycotina</taxon>
        <taxon>Mixiomycetes</taxon>
        <taxon>Mixiales</taxon>
        <taxon>Mixiaceae</taxon>
        <taxon>Mixia</taxon>
    </lineage>
</organism>
<evidence type="ECO:0000256" key="1">
    <source>
        <dbReference type="SAM" id="SignalP"/>
    </source>
</evidence>
<feature type="signal peptide" evidence="1">
    <location>
        <begin position="1"/>
        <end position="21"/>
    </location>
</feature>
<proteinExistence type="predicted"/>
<keyword evidence="1" id="KW-0732">Signal</keyword>
<dbReference type="EMBL" id="BABT02000164">
    <property type="protein sequence ID" value="GAA98748.1"/>
    <property type="molecule type" value="Genomic_DNA"/>
</dbReference>
<reference evidence="2 3" key="2">
    <citation type="journal article" date="2012" name="Open Biol.">
        <title>Characteristics of nucleosomes and linker DNA regions on the genome of the basidiomycete Mixia osmundae revealed by mono- and dinucleosome mapping.</title>
        <authorList>
            <person name="Nishida H."/>
            <person name="Kondo S."/>
            <person name="Matsumoto T."/>
            <person name="Suzuki Y."/>
            <person name="Yoshikawa H."/>
            <person name="Taylor T.D."/>
            <person name="Sugiyama J."/>
        </authorList>
    </citation>
    <scope>NUCLEOTIDE SEQUENCE [LARGE SCALE GENOMIC DNA]</scope>
    <source>
        <strain evidence="3">CBS 9802 / IAM 14324 / JCM 22182 / KY 12970</strain>
    </source>
</reference>
<sequence length="159" mass="17838">MPMSLSCLLLLTLSMLSNCFAARSGPLRAYEFYTNFVDIDCRTTEDPLMGWLHVLPTVIRFDLSLDEEENFVLEAYESEKEEVGSKASSVLSIAEDLKSPLGQERRLMKSFSTRLLLAGHVATDHQPNMDRSMALRSARSATTCRLLIRNGKAARYQAS</sequence>
<reference evidence="2 3" key="1">
    <citation type="journal article" date="2011" name="J. Gen. Appl. Microbiol.">
        <title>Draft genome sequencing of the enigmatic basidiomycete Mixia osmundae.</title>
        <authorList>
            <person name="Nishida H."/>
            <person name="Nagatsuka Y."/>
            <person name="Sugiyama J."/>
        </authorList>
    </citation>
    <scope>NUCLEOTIDE SEQUENCE [LARGE SCALE GENOMIC DNA]</scope>
    <source>
        <strain evidence="3">CBS 9802 / IAM 14324 / JCM 22182 / KY 12970</strain>
    </source>
</reference>
<dbReference type="RefSeq" id="XP_014567491.1">
    <property type="nucleotide sequence ID" value="XM_014712005.1"/>
</dbReference>
<name>G7E7D8_MIXOS</name>
<protein>
    <submittedName>
        <fullName evidence="2">Uncharacterized protein</fullName>
    </submittedName>
</protein>
<evidence type="ECO:0000313" key="2">
    <source>
        <dbReference type="EMBL" id="GAA98748.1"/>
    </source>
</evidence>